<accession>A0A5Q2QEJ3</accession>
<dbReference type="AlphaFoldDB" id="A0A5Q2QEJ3"/>
<dbReference type="Gene3D" id="1.10.10.10">
    <property type="entry name" value="Winged helix-like DNA-binding domain superfamily/Winged helix DNA-binding domain"/>
    <property type="match status" value="1"/>
</dbReference>
<evidence type="ECO:0000313" key="2">
    <source>
        <dbReference type="Proteomes" id="UP000388235"/>
    </source>
</evidence>
<dbReference type="InterPro" id="IPR036388">
    <property type="entry name" value="WH-like_DNA-bd_sf"/>
</dbReference>
<dbReference type="SUPFAM" id="SSF46785">
    <property type="entry name" value="Winged helix' DNA-binding domain"/>
    <property type="match status" value="1"/>
</dbReference>
<dbReference type="KEGG" id="llp:GH975_07610"/>
<proteinExistence type="predicted"/>
<gene>
    <name evidence="1" type="ORF">GH975_07610</name>
</gene>
<dbReference type="Proteomes" id="UP000388235">
    <property type="component" value="Chromosome"/>
</dbReference>
<evidence type="ECO:0000313" key="1">
    <source>
        <dbReference type="EMBL" id="QGG80446.1"/>
    </source>
</evidence>
<dbReference type="EMBL" id="CP045871">
    <property type="protein sequence ID" value="QGG80446.1"/>
    <property type="molecule type" value="Genomic_DNA"/>
</dbReference>
<organism evidence="1 2">
    <name type="scientific">Litorivicinus lipolyticus</name>
    <dbReference type="NCBI Taxonomy" id="418701"/>
    <lineage>
        <taxon>Bacteria</taxon>
        <taxon>Pseudomonadati</taxon>
        <taxon>Pseudomonadota</taxon>
        <taxon>Gammaproteobacteria</taxon>
        <taxon>Oceanospirillales</taxon>
        <taxon>Litorivicinaceae</taxon>
        <taxon>Litorivicinus</taxon>
    </lineage>
</organism>
<name>A0A5Q2QEJ3_9GAMM</name>
<dbReference type="InterPro" id="IPR036390">
    <property type="entry name" value="WH_DNA-bd_sf"/>
</dbReference>
<reference evidence="1 2" key="1">
    <citation type="submission" date="2019-11" db="EMBL/GenBank/DDBJ databases">
        <authorList>
            <person name="Khan S.A."/>
            <person name="Jeon C.O."/>
            <person name="Chun B.H."/>
        </authorList>
    </citation>
    <scope>NUCLEOTIDE SEQUENCE [LARGE SCALE GENOMIC DNA]</scope>
    <source>
        <strain evidence="1 2">IMCC 1097</strain>
    </source>
</reference>
<protein>
    <submittedName>
        <fullName evidence="1">Uncharacterized protein</fullName>
    </submittedName>
</protein>
<keyword evidence="2" id="KW-1185">Reference proteome</keyword>
<sequence>MRIDAEKLLNLLRSKSLSANEMTVLIYLGQHSESLPLKSLQTVQLETKIPYASFYRAIKRLKKLDLISNENSDVDYRVKLLDFSISTKENIQK</sequence>
<dbReference type="RefSeq" id="WP_153713950.1">
    <property type="nucleotide sequence ID" value="NZ_CP045871.1"/>
</dbReference>